<feature type="transmembrane region" description="Helical" evidence="1">
    <location>
        <begin position="14"/>
        <end position="40"/>
    </location>
</feature>
<comment type="caution">
    <text evidence="2">The sequence shown here is derived from an EMBL/GenBank/DDBJ whole genome shotgun (WGS) entry which is preliminary data.</text>
</comment>
<evidence type="ECO:0000256" key="1">
    <source>
        <dbReference type="SAM" id="Phobius"/>
    </source>
</evidence>
<keyword evidence="1" id="KW-0472">Membrane</keyword>
<name>A0A699S425_TANCI</name>
<reference evidence="2" key="1">
    <citation type="journal article" date="2019" name="Sci. Rep.">
        <title>Draft genome of Tanacetum cinerariifolium, the natural source of mosquito coil.</title>
        <authorList>
            <person name="Yamashiro T."/>
            <person name="Shiraishi A."/>
            <person name="Satake H."/>
            <person name="Nakayama K."/>
        </authorList>
    </citation>
    <scope>NUCLEOTIDE SEQUENCE</scope>
</reference>
<feature type="non-terminal residue" evidence="2">
    <location>
        <position position="1"/>
    </location>
</feature>
<dbReference type="EMBL" id="BKCJ011136483">
    <property type="protein sequence ID" value="GFC92229.1"/>
    <property type="molecule type" value="Genomic_DNA"/>
</dbReference>
<keyword evidence="1" id="KW-1133">Transmembrane helix</keyword>
<dbReference type="AlphaFoldDB" id="A0A699S425"/>
<accession>A0A699S425</accession>
<feature type="transmembrane region" description="Helical" evidence="1">
    <location>
        <begin position="47"/>
        <end position="64"/>
    </location>
</feature>
<gene>
    <name evidence="2" type="ORF">Tci_864199</name>
</gene>
<keyword evidence="1" id="KW-0812">Transmembrane</keyword>
<proteinExistence type="predicted"/>
<protein>
    <submittedName>
        <fullName evidence="2">Uncharacterized protein</fullName>
    </submittedName>
</protein>
<evidence type="ECO:0000313" key="2">
    <source>
        <dbReference type="EMBL" id="GFC92229.1"/>
    </source>
</evidence>
<sequence length="66" mass="6402">TSEGSDELLAVAGYLPFAAAVSLGVTTTVIIGVVVAVGGVMKVSEPLIFLLALAFGLGAASPVAQA</sequence>
<organism evidence="2">
    <name type="scientific">Tanacetum cinerariifolium</name>
    <name type="common">Dalmatian daisy</name>
    <name type="synonym">Chrysanthemum cinerariifolium</name>
    <dbReference type="NCBI Taxonomy" id="118510"/>
    <lineage>
        <taxon>Eukaryota</taxon>
        <taxon>Viridiplantae</taxon>
        <taxon>Streptophyta</taxon>
        <taxon>Embryophyta</taxon>
        <taxon>Tracheophyta</taxon>
        <taxon>Spermatophyta</taxon>
        <taxon>Magnoliopsida</taxon>
        <taxon>eudicotyledons</taxon>
        <taxon>Gunneridae</taxon>
        <taxon>Pentapetalae</taxon>
        <taxon>asterids</taxon>
        <taxon>campanulids</taxon>
        <taxon>Asterales</taxon>
        <taxon>Asteraceae</taxon>
        <taxon>Asteroideae</taxon>
        <taxon>Anthemideae</taxon>
        <taxon>Anthemidinae</taxon>
        <taxon>Tanacetum</taxon>
    </lineage>
</organism>